<dbReference type="PRINTS" id="PR00080">
    <property type="entry name" value="SDRFAMILY"/>
</dbReference>
<accession>A0A952KI26</accession>
<evidence type="ECO:0000313" key="5">
    <source>
        <dbReference type="Proteomes" id="UP000700706"/>
    </source>
</evidence>
<comment type="caution">
    <text evidence="4">The sequence shown here is derived from an EMBL/GenBank/DDBJ whole genome shotgun (WGS) entry which is preliminary data.</text>
</comment>
<name>A0A952KI26_9PROT</name>
<dbReference type="NCBIfam" id="NF004826">
    <property type="entry name" value="PRK06182.1"/>
    <property type="match status" value="1"/>
</dbReference>
<dbReference type="InterPro" id="IPR002347">
    <property type="entry name" value="SDR_fam"/>
</dbReference>
<dbReference type="EMBL" id="JAEKLZ010000482">
    <property type="protein sequence ID" value="MBW8729035.1"/>
    <property type="molecule type" value="Genomic_DNA"/>
</dbReference>
<proteinExistence type="inferred from homology"/>
<dbReference type="PANTHER" id="PTHR44169:SF6">
    <property type="entry name" value="NADPH-DEPENDENT 1-ACYLDIHYDROXYACETONE PHOSPHATE REDUCTASE"/>
    <property type="match status" value="1"/>
</dbReference>
<evidence type="ECO:0000256" key="3">
    <source>
        <dbReference type="RuleBase" id="RU000363"/>
    </source>
</evidence>
<keyword evidence="2" id="KW-0560">Oxidoreductase</keyword>
<dbReference type="SUPFAM" id="SSF51735">
    <property type="entry name" value="NAD(P)-binding Rossmann-fold domains"/>
    <property type="match status" value="1"/>
</dbReference>
<evidence type="ECO:0000256" key="1">
    <source>
        <dbReference type="ARBA" id="ARBA00006484"/>
    </source>
</evidence>
<gene>
    <name evidence="4" type="ORF">JF625_28285</name>
</gene>
<evidence type="ECO:0000313" key="4">
    <source>
        <dbReference type="EMBL" id="MBW8729035.1"/>
    </source>
</evidence>
<comment type="similarity">
    <text evidence="1 3">Belongs to the short-chain dehydrogenases/reductases (SDR) family.</text>
</comment>
<organism evidence="4 5">
    <name type="scientific">Inquilinus limosus</name>
    <dbReference type="NCBI Taxonomy" id="171674"/>
    <lineage>
        <taxon>Bacteria</taxon>
        <taxon>Pseudomonadati</taxon>
        <taxon>Pseudomonadota</taxon>
        <taxon>Alphaproteobacteria</taxon>
        <taxon>Rhodospirillales</taxon>
        <taxon>Rhodospirillaceae</taxon>
        <taxon>Inquilinus</taxon>
    </lineage>
</organism>
<protein>
    <submittedName>
        <fullName evidence="4">SDR family NAD(P)-dependent oxidoreductase</fullName>
    </submittedName>
</protein>
<dbReference type="Pfam" id="PF00106">
    <property type="entry name" value="adh_short"/>
    <property type="match status" value="1"/>
</dbReference>
<dbReference type="GO" id="GO:0016491">
    <property type="term" value="F:oxidoreductase activity"/>
    <property type="evidence" value="ECO:0007669"/>
    <property type="project" value="UniProtKB-KW"/>
</dbReference>
<sequence>MDRTALVTGASAGIGEATVRRLIADGYTVYAAARRTDRMAMLAAAGARLVALDLTDDASIVAAAERIRGETGRLDLLVNNAGYGSYGALEDVPLEEARRQFEVNLFGAARLCQLALPMMRANKSGRIINVSSIGGKSGEPFGAWYHATKYALEGLSDCLRMELTPFGIDVVVIEPGAIRTEWGGIAFGSLLRVSGGTAYGPYARRHAKMYERASSSRFVSPPEVVAAAIGRAAAARRPRTRYPVGGGARVLLLLVRLLSDRMADRLMWRMSQANE</sequence>
<dbReference type="AlphaFoldDB" id="A0A952KI26"/>
<dbReference type="CDD" id="cd05374">
    <property type="entry name" value="17beta-HSD-like_SDR_c"/>
    <property type="match status" value="1"/>
</dbReference>
<dbReference type="PRINTS" id="PR00081">
    <property type="entry name" value="GDHRDH"/>
</dbReference>
<dbReference type="PANTHER" id="PTHR44169">
    <property type="entry name" value="NADPH-DEPENDENT 1-ACYLDIHYDROXYACETONE PHOSPHATE REDUCTASE"/>
    <property type="match status" value="1"/>
</dbReference>
<dbReference type="Gene3D" id="3.40.50.720">
    <property type="entry name" value="NAD(P)-binding Rossmann-like Domain"/>
    <property type="match status" value="1"/>
</dbReference>
<reference evidence="4" key="1">
    <citation type="submission" date="2020-06" db="EMBL/GenBank/DDBJ databases">
        <title>Stable isotope informed genome-resolved metagenomics uncovers potential trophic interactions in rhizosphere soil.</title>
        <authorList>
            <person name="Starr E.P."/>
            <person name="Shi S."/>
            <person name="Blazewicz S.J."/>
            <person name="Koch B.J."/>
            <person name="Probst A.J."/>
            <person name="Hungate B.A."/>
            <person name="Pett-Ridge J."/>
            <person name="Firestone M.K."/>
            <person name="Banfield J.F."/>
        </authorList>
    </citation>
    <scope>NUCLEOTIDE SEQUENCE</scope>
    <source>
        <strain evidence="4">YM_69_17</strain>
    </source>
</reference>
<dbReference type="InterPro" id="IPR036291">
    <property type="entry name" value="NAD(P)-bd_dom_sf"/>
</dbReference>
<evidence type="ECO:0000256" key="2">
    <source>
        <dbReference type="ARBA" id="ARBA00023002"/>
    </source>
</evidence>
<dbReference type="Proteomes" id="UP000700706">
    <property type="component" value="Unassembled WGS sequence"/>
</dbReference>